<organism evidence="11 12">
    <name type="scientific">Acropora cervicornis</name>
    <name type="common">Staghorn coral</name>
    <dbReference type="NCBI Taxonomy" id="6130"/>
    <lineage>
        <taxon>Eukaryota</taxon>
        <taxon>Metazoa</taxon>
        <taxon>Cnidaria</taxon>
        <taxon>Anthozoa</taxon>
        <taxon>Hexacorallia</taxon>
        <taxon>Scleractinia</taxon>
        <taxon>Astrocoeniina</taxon>
        <taxon>Acroporidae</taxon>
        <taxon>Acropora</taxon>
    </lineage>
</organism>
<evidence type="ECO:0000313" key="12">
    <source>
        <dbReference type="Proteomes" id="UP001249851"/>
    </source>
</evidence>
<dbReference type="GO" id="GO:0005886">
    <property type="term" value="C:plasma membrane"/>
    <property type="evidence" value="ECO:0007669"/>
    <property type="project" value="TreeGrafter"/>
</dbReference>
<keyword evidence="6 8" id="KW-0675">Receptor</keyword>
<feature type="transmembrane region" description="Helical" evidence="9">
    <location>
        <begin position="178"/>
        <end position="196"/>
    </location>
</feature>
<dbReference type="PANTHER" id="PTHR45695:SF9">
    <property type="entry name" value="LEUCOKININ RECEPTOR"/>
    <property type="match status" value="1"/>
</dbReference>
<dbReference type="Pfam" id="PF00001">
    <property type="entry name" value="7tm_1"/>
    <property type="match status" value="1"/>
</dbReference>
<feature type="domain" description="G-protein coupled receptors family 1 profile" evidence="10">
    <location>
        <begin position="157"/>
        <end position="466"/>
    </location>
</feature>
<feature type="transmembrane region" description="Helical" evidence="9">
    <location>
        <begin position="144"/>
        <end position="166"/>
    </location>
</feature>
<dbReference type="PROSITE" id="PS00237">
    <property type="entry name" value="G_PROTEIN_RECEP_F1_1"/>
    <property type="match status" value="1"/>
</dbReference>
<dbReference type="CDD" id="cd00637">
    <property type="entry name" value="7tm_classA_rhodopsin-like"/>
    <property type="match status" value="1"/>
</dbReference>
<proteinExistence type="inferred from homology"/>
<dbReference type="GO" id="GO:0004930">
    <property type="term" value="F:G protein-coupled receptor activity"/>
    <property type="evidence" value="ECO:0007669"/>
    <property type="project" value="UniProtKB-KW"/>
</dbReference>
<feature type="transmembrane region" description="Helical" evidence="9">
    <location>
        <begin position="216"/>
        <end position="237"/>
    </location>
</feature>
<evidence type="ECO:0000256" key="8">
    <source>
        <dbReference type="RuleBase" id="RU000688"/>
    </source>
</evidence>
<evidence type="ECO:0000256" key="6">
    <source>
        <dbReference type="ARBA" id="ARBA00023170"/>
    </source>
</evidence>
<evidence type="ECO:0000259" key="10">
    <source>
        <dbReference type="PROSITE" id="PS50262"/>
    </source>
</evidence>
<evidence type="ECO:0000256" key="9">
    <source>
        <dbReference type="SAM" id="Phobius"/>
    </source>
</evidence>
<feature type="transmembrane region" description="Helical" evidence="9">
    <location>
        <begin position="258"/>
        <end position="277"/>
    </location>
</feature>
<dbReference type="AlphaFoldDB" id="A0AAD9UVM6"/>
<comment type="similarity">
    <text evidence="8">Belongs to the G-protein coupled receptor 1 family.</text>
</comment>
<dbReference type="PANTHER" id="PTHR45695">
    <property type="entry name" value="LEUCOKININ RECEPTOR-RELATED"/>
    <property type="match status" value="1"/>
</dbReference>
<protein>
    <submittedName>
        <fullName evidence="11">Orexin receptor type 2</fullName>
    </submittedName>
</protein>
<evidence type="ECO:0000256" key="7">
    <source>
        <dbReference type="ARBA" id="ARBA00023224"/>
    </source>
</evidence>
<dbReference type="SMART" id="SM01381">
    <property type="entry name" value="7TM_GPCR_Srsx"/>
    <property type="match status" value="1"/>
</dbReference>
<dbReference type="SUPFAM" id="SSF81321">
    <property type="entry name" value="Family A G protein-coupled receptor-like"/>
    <property type="match status" value="1"/>
</dbReference>
<dbReference type="PROSITE" id="PS50262">
    <property type="entry name" value="G_PROTEIN_RECEP_F1_2"/>
    <property type="match status" value="1"/>
</dbReference>
<feature type="transmembrane region" description="Helical" evidence="9">
    <location>
        <begin position="411"/>
        <end position="433"/>
    </location>
</feature>
<sequence>MSQSQQSSELSLSKVYIIRRSEAQDRLTMQNLDLRIPKCRLTMGQRLFVFRGAKIQWKGLPKDLKCTENIKLFRSRRFSYVFNKCTFTKTNFGLVFEPVKLRTLLYFEQNIVFRPKISLDFQMSNHSTLGSPEFGITWLQIVEYTIFVIVFLVSVVGNIPVCLVIFGTPRMRTTRNFLLVNLAVSDLTIALLCIPFDVVLKITEPHWPLGVTMCNVLWPAMTLVTNCSSSTLAAISLDRYRAVLHPWKPRFSSFQTTVIIVSTWLLSFLLVLPYSMSLKIQDGYCKEDWSHPVSVKIYTMGLFVFQFALPFLIITVAYIMVAKKLRQQATRIERNRVTYSSYKVTGCPERSIQPTHPLTISDMFSSYHPPARLSSVLKKSNDPSKQELVFPIGWNKKEERRLKRTAKITKMLVTVVAFYAVCMLPNQVVWLWYEFGAGENWEHFLEFRTFGSIMVYVNSCVNPLLYAGMNEEFRNGFGKFLFFLKRMGSQKTVV</sequence>
<evidence type="ECO:0000256" key="4">
    <source>
        <dbReference type="ARBA" id="ARBA00023040"/>
    </source>
</evidence>
<reference evidence="11" key="1">
    <citation type="journal article" date="2023" name="G3 (Bethesda)">
        <title>Whole genome assembly and annotation of the endangered Caribbean coral Acropora cervicornis.</title>
        <authorList>
            <person name="Selwyn J.D."/>
            <person name="Vollmer S.V."/>
        </authorList>
    </citation>
    <scope>NUCLEOTIDE SEQUENCE</scope>
    <source>
        <strain evidence="11">K2</strain>
    </source>
</reference>
<evidence type="ECO:0000256" key="1">
    <source>
        <dbReference type="ARBA" id="ARBA00004141"/>
    </source>
</evidence>
<accession>A0AAD9UVM6</accession>
<keyword evidence="3 9" id="KW-1133">Transmembrane helix</keyword>
<dbReference type="InterPro" id="IPR017452">
    <property type="entry name" value="GPCR_Rhodpsn_7TM"/>
</dbReference>
<comment type="subcellular location">
    <subcellularLocation>
        <location evidence="1">Membrane</location>
        <topology evidence="1">Multi-pass membrane protein</topology>
    </subcellularLocation>
</comment>
<reference evidence="11" key="2">
    <citation type="journal article" date="2023" name="Science">
        <title>Genomic signatures of disease resistance in endangered staghorn corals.</title>
        <authorList>
            <person name="Vollmer S.V."/>
            <person name="Selwyn J.D."/>
            <person name="Despard B.A."/>
            <person name="Roesel C.L."/>
        </authorList>
    </citation>
    <scope>NUCLEOTIDE SEQUENCE</scope>
    <source>
        <strain evidence="11">K2</strain>
    </source>
</reference>
<feature type="transmembrane region" description="Helical" evidence="9">
    <location>
        <begin position="453"/>
        <end position="469"/>
    </location>
</feature>
<evidence type="ECO:0000256" key="2">
    <source>
        <dbReference type="ARBA" id="ARBA00022692"/>
    </source>
</evidence>
<evidence type="ECO:0000256" key="5">
    <source>
        <dbReference type="ARBA" id="ARBA00023136"/>
    </source>
</evidence>
<dbReference type="Proteomes" id="UP001249851">
    <property type="component" value="Unassembled WGS sequence"/>
</dbReference>
<evidence type="ECO:0000313" key="11">
    <source>
        <dbReference type="EMBL" id="KAK2551671.1"/>
    </source>
</evidence>
<dbReference type="InterPro" id="IPR000276">
    <property type="entry name" value="GPCR_Rhodpsn"/>
</dbReference>
<keyword evidence="12" id="KW-1185">Reference proteome</keyword>
<keyword evidence="5 9" id="KW-0472">Membrane</keyword>
<keyword evidence="2 8" id="KW-0812">Transmembrane</keyword>
<dbReference type="Gene3D" id="1.20.1070.10">
    <property type="entry name" value="Rhodopsin 7-helix transmembrane proteins"/>
    <property type="match status" value="1"/>
</dbReference>
<name>A0AAD9UVM6_ACRCE</name>
<comment type="caution">
    <text evidence="11">The sequence shown here is derived from an EMBL/GenBank/DDBJ whole genome shotgun (WGS) entry which is preliminary data.</text>
</comment>
<keyword evidence="4 8" id="KW-0297">G-protein coupled receptor</keyword>
<dbReference type="EMBL" id="JARQWQ010000095">
    <property type="protein sequence ID" value="KAK2551671.1"/>
    <property type="molecule type" value="Genomic_DNA"/>
</dbReference>
<evidence type="ECO:0000256" key="3">
    <source>
        <dbReference type="ARBA" id="ARBA00022989"/>
    </source>
</evidence>
<gene>
    <name evidence="11" type="ORF">P5673_027464</name>
</gene>
<feature type="transmembrane region" description="Helical" evidence="9">
    <location>
        <begin position="297"/>
        <end position="321"/>
    </location>
</feature>
<keyword evidence="7 8" id="KW-0807">Transducer</keyword>
<dbReference type="PRINTS" id="PR00237">
    <property type="entry name" value="GPCRRHODOPSN"/>
</dbReference>